<evidence type="ECO:0000256" key="4">
    <source>
        <dbReference type="PIRSR" id="PIRSR000149-2"/>
    </source>
</evidence>
<dbReference type="InterPro" id="IPR020829">
    <property type="entry name" value="GlycerAld_3-P_DH_cat"/>
</dbReference>
<feature type="binding site" evidence="4">
    <location>
        <begin position="149"/>
        <end position="151"/>
    </location>
    <ligand>
        <name>D-glyceraldehyde 3-phosphate</name>
        <dbReference type="ChEBI" id="CHEBI:59776"/>
    </ligand>
</feature>
<dbReference type="SUPFAM" id="SSF55347">
    <property type="entry name" value="Glyceraldehyde-3-phosphate dehydrogenase-like, C-terminal domain"/>
    <property type="match status" value="1"/>
</dbReference>
<evidence type="ECO:0000313" key="10">
    <source>
        <dbReference type="Proteomes" id="UP000231152"/>
    </source>
</evidence>
<dbReference type="PRINTS" id="PR00078">
    <property type="entry name" value="G3PDHDRGNASE"/>
</dbReference>
<dbReference type="InterPro" id="IPR006424">
    <property type="entry name" value="Glyceraldehyde-3-P_DH_1"/>
</dbReference>
<name>A0A2M8LDW2_9BACT</name>
<evidence type="ECO:0000313" key="9">
    <source>
        <dbReference type="EMBL" id="PJE75628.1"/>
    </source>
</evidence>
<evidence type="ECO:0000256" key="2">
    <source>
        <dbReference type="ARBA" id="ARBA00023002"/>
    </source>
</evidence>
<dbReference type="Proteomes" id="UP000231152">
    <property type="component" value="Unassembled WGS sequence"/>
</dbReference>
<comment type="caution">
    <text evidence="9">The sequence shown here is derived from an EMBL/GenBank/DDBJ whole genome shotgun (WGS) entry which is preliminary data.</text>
</comment>
<evidence type="ECO:0000256" key="1">
    <source>
        <dbReference type="ARBA" id="ARBA00007406"/>
    </source>
</evidence>
<keyword evidence="2" id="KW-0560">Oxidoreductase</keyword>
<dbReference type="GO" id="GO:0051287">
    <property type="term" value="F:NAD binding"/>
    <property type="evidence" value="ECO:0007669"/>
    <property type="project" value="InterPro"/>
</dbReference>
<feature type="domain" description="Glyceraldehyde 3-phosphate dehydrogenase NAD(P) binding" evidence="8">
    <location>
        <begin position="2"/>
        <end position="150"/>
    </location>
</feature>
<dbReference type="FunFam" id="3.30.360.10:FF:000002">
    <property type="entry name" value="Glyceraldehyde-3-phosphate dehydrogenase"/>
    <property type="match status" value="1"/>
</dbReference>
<dbReference type="SMART" id="SM00846">
    <property type="entry name" value="Gp_dh_N"/>
    <property type="match status" value="1"/>
</dbReference>
<dbReference type="NCBIfam" id="TIGR01534">
    <property type="entry name" value="GAPDH-I"/>
    <property type="match status" value="1"/>
</dbReference>
<dbReference type="FunFam" id="3.40.50.720:FF:000001">
    <property type="entry name" value="Glyceraldehyde-3-phosphate dehydrogenase"/>
    <property type="match status" value="1"/>
</dbReference>
<comment type="similarity">
    <text evidence="1 7">Belongs to the glyceraldehyde-3-phosphate dehydrogenase family.</text>
</comment>
<dbReference type="PANTHER" id="PTHR43148">
    <property type="entry name" value="GLYCERALDEHYDE-3-PHOSPHATE DEHYDROGENASE 2"/>
    <property type="match status" value="1"/>
</dbReference>
<feature type="binding site" evidence="4">
    <location>
        <position position="180"/>
    </location>
    <ligand>
        <name>D-glyceraldehyde 3-phosphate</name>
        <dbReference type="ChEBI" id="CHEBI:59776"/>
    </ligand>
</feature>
<feature type="binding site" evidence="5">
    <location>
        <position position="119"/>
    </location>
    <ligand>
        <name>NAD(+)</name>
        <dbReference type="ChEBI" id="CHEBI:57540"/>
    </ligand>
</feature>
<dbReference type="InterPro" id="IPR020831">
    <property type="entry name" value="GlycerAld/Erythrose_P_DH"/>
</dbReference>
<accession>A0A2M8LDW2</accession>
<protein>
    <submittedName>
        <fullName evidence="9">Type I glyceraldehyde-3-phosphate dehydrogenase</fullName>
    </submittedName>
</protein>
<evidence type="ECO:0000256" key="3">
    <source>
        <dbReference type="PIRSR" id="PIRSR000149-1"/>
    </source>
</evidence>
<dbReference type="GO" id="GO:0050661">
    <property type="term" value="F:NADP binding"/>
    <property type="evidence" value="ECO:0007669"/>
    <property type="project" value="InterPro"/>
</dbReference>
<keyword evidence="5" id="KW-0520">NAD</keyword>
<reference evidence="9 10" key="1">
    <citation type="submission" date="2017-09" db="EMBL/GenBank/DDBJ databases">
        <title>Depth-based differentiation of microbial function through sediment-hosted aquifers and enrichment of novel symbionts in the deep terrestrial subsurface.</title>
        <authorList>
            <person name="Probst A.J."/>
            <person name="Ladd B."/>
            <person name="Jarett J.K."/>
            <person name="Geller-Mcgrath D.E."/>
            <person name="Sieber C.M."/>
            <person name="Emerson J.B."/>
            <person name="Anantharaman K."/>
            <person name="Thomas B.C."/>
            <person name="Malmstrom R."/>
            <person name="Stieglmeier M."/>
            <person name="Klingl A."/>
            <person name="Woyke T."/>
            <person name="Ryan C.M."/>
            <person name="Banfield J.F."/>
        </authorList>
    </citation>
    <scope>NUCLEOTIDE SEQUENCE [LARGE SCALE GENOMIC DNA]</scope>
    <source>
        <strain evidence="9">CG10_big_fil_rev_8_21_14_0_10_48_11</strain>
    </source>
</reference>
<dbReference type="CDD" id="cd05214">
    <property type="entry name" value="GAPDH_I_N"/>
    <property type="match status" value="1"/>
</dbReference>
<dbReference type="InterPro" id="IPR036291">
    <property type="entry name" value="NAD(P)-bd_dom_sf"/>
</dbReference>
<dbReference type="GO" id="GO:0016620">
    <property type="term" value="F:oxidoreductase activity, acting on the aldehyde or oxo group of donors, NAD or NADP as acceptor"/>
    <property type="evidence" value="ECO:0007669"/>
    <property type="project" value="InterPro"/>
</dbReference>
<dbReference type="CDD" id="cd18126">
    <property type="entry name" value="GAPDH_I_C"/>
    <property type="match status" value="1"/>
</dbReference>
<organism evidence="9 10">
    <name type="scientific">Candidatus Uhrbacteria bacterium CG10_big_fil_rev_8_21_14_0_10_48_11</name>
    <dbReference type="NCBI Taxonomy" id="1975037"/>
    <lineage>
        <taxon>Bacteria</taxon>
        <taxon>Candidatus Uhriibacteriota</taxon>
    </lineage>
</organism>
<dbReference type="GO" id="GO:0006006">
    <property type="term" value="P:glucose metabolic process"/>
    <property type="evidence" value="ECO:0007669"/>
    <property type="project" value="InterPro"/>
</dbReference>
<feature type="binding site" evidence="5">
    <location>
        <position position="33"/>
    </location>
    <ligand>
        <name>NAD(+)</name>
        <dbReference type="ChEBI" id="CHEBI:57540"/>
    </ligand>
</feature>
<dbReference type="InterPro" id="IPR020828">
    <property type="entry name" value="GlycerAld_3-P_DH_NAD(P)-bd"/>
</dbReference>
<sequence length="337" mass="36206">MLKVAINGFGRIGRAAFKIALNNPAIKIVAINDLTDTETLAQLLKYDSVYGRAPFSITHSEHELIVDGISYQVFAEKDPATLPWGKHEVDVVLECTGRFTRDDAANAHLTAGAKRVVVSAPTKGGETKTYLLGVNHGQYDSDAMVSNASCTTNCVGPVTAVLEEALGISKGAITTIHSYTAEQNLVDGPTPPLHKDLRRARAAAVNIVPTTTGAAVATTKTIPELTDKFDGLSVRVPTPVGSLTDFTFVVKKPTTVEAVNELFRKAAAEKRWKGILDVTDEPLVSHDIIGNSHSAIVDLGLTKVVDGDLVKLMAWYDNEWGYANRLVEMAELVGKTI</sequence>
<keyword evidence="5" id="KW-0547">Nucleotide-binding</keyword>
<dbReference type="EMBL" id="PFET01000012">
    <property type="protein sequence ID" value="PJE75628.1"/>
    <property type="molecule type" value="Genomic_DNA"/>
</dbReference>
<feature type="active site" description="Nucleophile" evidence="3">
    <location>
        <position position="150"/>
    </location>
</feature>
<feature type="binding site" evidence="5">
    <location>
        <begin position="11"/>
        <end position="12"/>
    </location>
    <ligand>
        <name>NAD(+)</name>
        <dbReference type="ChEBI" id="CHEBI:57540"/>
    </ligand>
</feature>
<evidence type="ECO:0000259" key="8">
    <source>
        <dbReference type="SMART" id="SM00846"/>
    </source>
</evidence>
<dbReference type="Gene3D" id="3.30.360.10">
    <property type="entry name" value="Dihydrodipicolinate Reductase, domain 2"/>
    <property type="match status" value="1"/>
</dbReference>
<feature type="binding site" evidence="5">
    <location>
        <position position="318"/>
    </location>
    <ligand>
        <name>NAD(+)</name>
        <dbReference type="ChEBI" id="CHEBI:57540"/>
    </ligand>
</feature>
<dbReference type="AlphaFoldDB" id="A0A2M8LDW2"/>
<proteinExistence type="inferred from homology"/>
<dbReference type="SUPFAM" id="SSF51735">
    <property type="entry name" value="NAD(P)-binding Rossmann-fold domains"/>
    <property type="match status" value="1"/>
</dbReference>
<gene>
    <name evidence="9" type="primary">gap</name>
    <name evidence="9" type="ORF">COV04_03450</name>
</gene>
<feature type="binding site" evidence="4">
    <location>
        <begin position="212"/>
        <end position="213"/>
    </location>
    <ligand>
        <name>D-glyceraldehyde 3-phosphate</name>
        <dbReference type="ChEBI" id="CHEBI:59776"/>
    </ligand>
</feature>
<evidence type="ECO:0000256" key="7">
    <source>
        <dbReference type="RuleBase" id="RU000397"/>
    </source>
</evidence>
<dbReference type="Pfam" id="PF00044">
    <property type="entry name" value="Gp_dh_N"/>
    <property type="match status" value="1"/>
</dbReference>
<dbReference type="Gene3D" id="3.40.50.720">
    <property type="entry name" value="NAD(P)-binding Rossmann-like Domain"/>
    <property type="match status" value="1"/>
</dbReference>
<evidence type="ECO:0000256" key="5">
    <source>
        <dbReference type="PIRSR" id="PIRSR000149-3"/>
    </source>
</evidence>
<evidence type="ECO:0000256" key="6">
    <source>
        <dbReference type="PIRSR" id="PIRSR000149-4"/>
    </source>
</evidence>
<dbReference type="PIRSF" id="PIRSF000149">
    <property type="entry name" value="GAP_DH"/>
    <property type="match status" value="1"/>
</dbReference>
<feature type="site" description="Activates thiol group during catalysis" evidence="6">
    <location>
        <position position="177"/>
    </location>
</feature>
<feature type="binding site" evidence="4">
    <location>
        <position position="235"/>
    </location>
    <ligand>
        <name>D-glyceraldehyde 3-phosphate</name>
        <dbReference type="ChEBI" id="CHEBI:59776"/>
    </ligand>
</feature>
<dbReference type="Pfam" id="PF02800">
    <property type="entry name" value="Gp_dh_C"/>
    <property type="match status" value="1"/>
</dbReference>